<dbReference type="EMBL" id="KB202283">
    <property type="protein sequence ID" value="ESO91198.1"/>
    <property type="molecule type" value="Genomic_DNA"/>
</dbReference>
<dbReference type="PROSITE" id="PS50600">
    <property type="entry name" value="ULP_PROTEASE"/>
    <property type="match status" value="1"/>
</dbReference>
<dbReference type="SUPFAM" id="SSF54001">
    <property type="entry name" value="Cysteine proteinases"/>
    <property type="match status" value="1"/>
</dbReference>
<organism evidence="6 7">
    <name type="scientific">Lottia gigantea</name>
    <name type="common">Giant owl limpet</name>
    <dbReference type="NCBI Taxonomy" id="225164"/>
    <lineage>
        <taxon>Eukaryota</taxon>
        <taxon>Metazoa</taxon>
        <taxon>Spiralia</taxon>
        <taxon>Lophotrochozoa</taxon>
        <taxon>Mollusca</taxon>
        <taxon>Gastropoda</taxon>
        <taxon>Patellogastropoda</taxon>
        <taxon>Lottioidea</taxon>
        <taxon>Lottiidae</taxon>
        <taxon>Lottia</taxon>
    </lineage>
</organism>
<dbReference type="PANTHER" id="PTHR46468:SF1">
    <property type="entry name" value="SENTRIN-SPECIFIC PROTEASE 8"/>
    <property type="match status" value="1"/>
</dbReference>
<dbReference type="GO" id="GO:0008234">
    <property type="term" value="F:cysteine-type peptidase activity"/>
    <property type="evidence" value="ECO:0007669"/>
    <property type="project" value="UniProtKB-KW"/>
</dbReference>
<feature type="non-terminal residue" evidence="6">
    <location>
        <position position="1"/>
    </location>
</feature>
<dbReference type="GO" id="GO:0006508">
    <property type="term" value="P:proteolysis"/>
    <property type="evidence" value="ECO:0007669"/>
    <property type="project" value="UniProtKB-KW"/>
</dbReference>
<dbReference type="KEGG" id="lgi:LOTGIDRAFT_182489"/>
<feature type="domain" description="Ubiquitin-like protease family profile" evidence="5">
    <location>
        <begin position="16"/>
        <end position="179"/>
    </location>
</feature>
<dbReference type="STRING" id="225164.V3ZIT0"/>
<reference evidence="6 7" key="1">
    <citation type="journal article" date="2013" name="Nature">
        <title>Insights into bilaterian evolution from three spiralian genomes.</title>
        <authorList>
            <person name="Simakov O."/>
            <person name="Marletaz F."/>
            <person name="Cho S.J."/>
            <person name="Edsinger-Gonzales E."/>
            <person name="Havlak P."/>
            <person name="Hellsten U."/>
            <person name="Kuo D.H."/>
            <person name="Larsson T."/>
            <person name="Lv J."/>
            <person name="Arendt D."/>
            <person name="Savage R."/>
            <person name="Osoegawa K."/>
            <person name="de Jong P."/>
            <person name="Grimwood J."/>
            <person name="Chapman J.A."/>
            <person name="Shapiro H."/>
            <person name="Aerts A."/>
            <person name="Otillar R.P."/>
            <person name="Terry A.Y."/>
            <person name="Boore J.L."/>
            <person name="Grigoriev I.V."/>
            <person name="Lindberg D.R."/>
            <person name="Seaver E.C."/>
            <person name="Weisblat D.A."/>
            <person name="Putnam N.H."/>
            <person name="Rokhsar D.S."/>
        </authorList>
    </citation>
    <scope>NUCLEOTIDE SEQUENCE [LARGE SCALE GENOMIC DNA]</scope>
</reference>
<keyword evidence="7" id="KW-1185">Reference proteome</keyword>
<keyword evidence="2" id="KW-0645">Protease</keyword>
<evidence type="ECO:0000259" key="5">
    <source>
        <dbReference type="PROSITE" id="PS50600"/>
    </source>
</evidence>
<evidence type="ECO:0000313" key="7">
    <source>
        <dbReference type="Proteomes" id="UP000030746"/>
    </source>
</evidence>
<dbReference type="CTD" id="20244495"/>
<dbReference type="GO" id="GO:0019784">
    <property type="term" value="F:deNEDDylase activity"/>
    <property type="evidence" value="ECO:0007669"/>
    <property type="project" value="InterPro"/>
</dbReference>
<dbReference type="GeneID" id="20244495"/>
<dbReference type="AlphaFoldDB" id="V3ZIT0"/>
<dbReference type="InterPro" id="IPR003653">
    <property type="entry name" value="Peptidase_C48_C"/>
</dbReference>
<keyword evidence="4" id="KW-0788">Thiol protease</keyword>
<evidence type="ECO:0000256" key="1">
    <source>
        <dbReference type="ARBA" id="ARBA00005234"/>
    </source>
</evidence>
<evidence type="ECO:0000256" key="4">
    <source>
        <dbReference type="ARBA" id="ARBA00022807"/>
    </source>
</evidence>
<dbReference type="GO" id="GO:0000338">
    <property type="term" value="P:protein deneddylation"/>
    <property type="evidence" value="ECO:0007669"/>
    <property type="project" value="TreeGrafter"/>
</dbReference>
<proteinExistence type="inferred from homology"/>
<evidence type="ECO:0000256" key="3">
    <source>
        <dbReference type="ARBA" id="ARBA00022801"/>
    </source>
</evidence>
<comment type="similarity">
    <text evidence="1">Belongs to the peptidase C48 family.</text>
</comment>
<dbReference type="InterPro" id="IPR038765">
    <property type="entry name" value="Papain-like_cys_pep_sf"/>
</dbReference>
<evidence type="ECO:0000313" key="6">
    <source>
        <dbReference type="EMBL" id="ESO91198.1"/>
    </source>
</evidence>
<dbReference type="Proteomes" id="UP000030746">
    <property type="component" value="Unassembled WGS sequence"/>
</dbReference>
<dbReference type="InterPro" id="IPR044613">
    <property type="entry name" value="Nep1/2-like"/>
</dbReference>
<protein>
    <recommendedName>
        <fullName evidence="5">Ubiquitin-like protease family profile domain-containing protein</fullName>
    </recommendedName>
</protein>
<dbReference type="PANTHER" id="PTHR46468">
    <property type="entry name" value="SENTRIN-SPECIFIC PROTEASE 8"/>
    <property type="match status" value="1"/>
</dbReference>
<dbReference type="OMA" id="GFYFEYL"/>
<accession>V3ZIT0</accession>
<dbReference type="HOGENOM" id="CLU_043678_3_1_1"/>
<dbReference type="OrthoDB" id="5065855at2759"/>
<gene>
    <name evidence="6" type="ORF">LOTGIDRAFT_182489</name>
</gene>
<name>V3ZIT0_LOTGI</name>
<keyword evidence="3" id="KW-0378">Hydrolase</keyword>
<evidence type="ECO:0000256" key="2">
    <source>
        <dbReference type="ARBA" id="ARBA00022670"/>
    </source>
</evidence>
<sequence>MAEEDDGAIVLNFNDSLLRASDLKLLEGPHWLNDRLIGFCFEYFEREQFNHSADKLSLISPSVTQFIKLAPVEDLAVLLEPLNLPLKQFVFLAVNDNDDTDNSGGTHWSLLVYIRSKQEFHHFDSYNHLNEHIAKKLAYRLQPFVHAPRGRMKFIEIDSPQQKNAYDCGVYVISIAEHLCREFCECINNVTLSHVVTETSVSQKRNQIKELIHKVAEEHAS</sequence>
<dbReference type="Pfam" id="PF02902">
    <property type="entry name" value="Peptidase_C48"/>
    <property type="match status" value="1"/>
</dbReference>
<dbReference type="RefSeq" id="XP_009057903.1">
    <property type="nucleotide sequence ID" value="XM_009059655.1"/>
</dbReference>
<dbReference type="Gene3D" id="3.40.395.10">
    <property type="entry name" value="Adenoviral Proteinase, Chain A"/>
    <property type="match status" value="1"/>
</dbReference>